<dbReference type="NCBIfam" id="NF004226">
    <property type="entry name" value="PRK05673.1"/>
    <property type="match status" value="1"/>
</dbReference>
<accession>A0A4Y9ADL0</accession>
<dbReference type="InterPro" id="IPR041931">
    <property type="entry name" value="DNA_pol3_alpha_thumb_dom"/>
</dbReference>
<dbReference type="Gene3D" id="1.10.10.1600">
    <property type="entry name" value="Bacterial DNA polymerase III alpha subunit, thumb domain"/>
    <property type="match status" value="1"/>
</dbReference>
<evidence type="ECO:0000256" key="10">
    <source>
        <dbReference type="ARBA" id="ARBA00049244"/>
    </source>
</evidence>
<name>A0A4Y9ADL0_9BACI</name>
<keyword evidence="13" id="KW-1185">Reference proteome</keyword>
<evidence type="ECO:0000313" key="13">
    <source>
        <dbReference type="Proteomes" id="UP000298484"/>
    </source>
</evidence>
<dbReference type="Proteomes" id="UP000298484">
    <property type="component" value="Unassembled WGS sequence"/>
</dbReference>
<evidence type="ECO:0000256" key="1">
    <source>
        <dbReference type="ARBA" id="ARBA00004496"/>
    </source>
</evidence>
<dbReference type="EMBL" id="SRHY01000003">
    <property type="protein sequence ID" value="TFJ93896.1"/>
    <property type="molecule type" value="Genomic_DNA"/>
</dbReference>
<dbReference type="GO" id="GO:0008408">
    <property type="term" value="F:3'-5' exonuclease activity"/>
    <property type="evidence" value="ECO:0007669"/>
    <property type="project" value="InterPro"/>
</dbReference>
<organism evidence="12 13">
    <name type="scientific">Lentibacillus salicampi</name>
    <dbReference type="NCBI Taxonomy" id="175306"/>
    <lineage>
        <taxon>Bacteria</taxon>
        <taxon>Bacillati</taxon>
        <taxon>Bacillota</taxon>
        <taxon>Bacilli</taxon>
        <taxon>Bacillales</taxon>
        <taxon>Bacillaceae</taxon>
        <taxon>Lentibacillus</taxon>
    </lineage>
</organism>
<comment type="similarity">
    <text evidence="2">Belongs to the DNA polymerase type-C family. DnaE subfamily.</text>
</comment>
<evidence type="ECO:0000256" key="4">
    <source>
        <dbReference type="ARBA" id="ARBA00019114"/>
    </source>
</evidence>
<keyword evidence="6 12" id="KW-0548">Nucleotidyltransferase</keyword>
<reference evidence="12 13" key="1">
    <citation type="submission" date="2019-03" db="EMBL/GenBank/DDBJ databases">
        <title>Genome sequence of Lentibacillus salicampi ATCC BAA-719.</title>
        <authorList>
            <person name="Maclea K.S."/>
            <person name="Simoes Junior M."/>
        </authorList>
    </citation>
    <scope>NUCLEOTIDE SEQUENCE [LARGE SCALE GENOMIC DNA]</scope>
    <source>
        <strain evidence="12 13">ATCC BAA-719</strain>
    </source>
</reference>
<keyword evidence="8" id="KW-0239">DNA-directed DNA polymerase</keyword>
<dbReference type="GO" id="GO:0003676">
    <property type="term" value="F:nucleic acid binding"/>
    <property type="evidence" value="ECO:0007669"/>
    <property type="project" value="InterPro"/>
</dbReference>
<dbReference type="InterPro" id="IPR003141">
    <property type="entry name" value="Pol/His_phosphatase_N"/>
</dbReference>
<dbReference type="InterPro" id="IPR040982">
    <property type="entry name" value="DNA_pol3_finger"/>
</dbReference>
<dbReference type="OrthoDB" id="9803237at2"/>
<dbReference type="SUPFAM" id="SSF160975">
    <property type="entry name" value="AF1531-like"/>
    <property type="match status" value="1"/>
</dbReference>
<dbReference type="PANTHER" id="PTHR32294:SF0">
    <property type="entry name" value="DNA POLYMERASE III SUBUNIT ALPHA"/>
    <property type="match status" value="1"/>
</dbReference>
<dbReference type="GO" id="GO:0006260">
    <property type="term" value="P:DNA replication"/>
    <property type="evidence" value="ECO:0007669"/>
    <property type="project" value="UniProtKB-KW"/>
</dbReference>
<evidence type="ECO:0000256" key="8">
    <source>
        <dbReference type="ARBA" id="ARBA00022932"/>
    </source>
</evidence>
<evidence type="ECO:0000256" key="5">
    <source>
        <dbReference type="ARBA" id="ARBA00022679"/>
    </source>
</evidence>
<dbReference type="InterPro" id="IPR029460">
    <property type="entry name" value="DNAPol_HHH"/>
</dbReference>
<protein>
    <recommendedName>
        <fullName evidence="4">DNA polymerase III subunit alpha</fullName>
        <ecNumber evidence="3">2.7.7.7</ecNumber>
    </recommendedName>
</protein>
<keyword evidence="7" id="KW-0235">DNA replication</keyword>
<dbReference type="Pfam" id="PF02811">
    <property type="entry name" value="PHP"/>
    <property type="match status" value="1"/>
</dbReference>
<evidence type="ECO:0000313" key="12">
    <source>
        <dbReference type="EMBL" id="TFJ93896.1"/>
    </source>
</evidence>
<evidence type="ECO:0000256" key="3">
    <source>
        <dbReference type="ARBA" id="ARBA00012417"/>
    </source>
</evidence>
<comment type="subcellular location">
    <subcellularLocation>
        <location evidence="1">Cytoplasm</location>
    </subcellularLocation>
</comment>
<dbReference type="AlphaFoldDB" id="A0A4Y9ADL0"/>
<evidence type="ECO:0000259" key="11">
    <source>
        <dbReference type="SMART" id="SM00481"/>
    </source>
</evidence>
<dbReference type="PANTHER" id="PTHR32294">
    <property type="entry name" value="DNA POLYMERASE III SUBUNIT ALPHA"/>
    <property type="match status" value="1"/>
</dbReference>
<dbReference type="SUPFAM" id="SSF89550">
    <property type="entry name" value="PHP domain-like"/>
    <property type="match status" value="1"/>
</dbReference>
<dbReference type="InterPro" id="IPR016195">
    <property type="entry name" value="Pol/histidinol_Pase-like"/>
</dbReference>
<comment type="catalytic activity">
    <reaction evidence="10">
        <text>DNA(n) + a 2'-deoxyribonucleoside 5'-triphosphate = DNA(n+1) + diphosphate</text>
        <dbReference type="Rhea" id="RHEA:22508"/>
        <dbReference type="Rhea" id="RHEA-COMP:17339"/>
        <dbReference type="Rhea" id="RHEA-COMP:17340"/>
        <dbReference type="ChEBI" id="CHEBI:33019"/>
        <dbReference type="ChEBI" id="CHEBI:61560"/>
        <dbReference type="ChEBI" id="CHEBI:173112"/>
        <dbReference type="EC" id="2.7.7.7"/>
    </reaction>
</comment>
<dbReference type="InterPro" id="IPR004365">
    <property type="entry name" value="NA-bd_OB_tRNA"/>
</dbReference>
<dbReference type="Gene3D" id="1.10.150.870">
    <property type="match status" value="1"/>
</dbReference>
<dbReference type="SMART" id="SM00481">
    <property type="entry name" value="POLIIIAc"/>
    <property type="match status" value="1"/>
</dbReference>
<sequence>MAFTHLQVRSGYSFMNSTITIEKLVKKARELQFDALALTDEHVLYGAIPFYKACQMNGIKPIIGMNVTVTSEGEHPDYCVLLAENNQGYQNLIQLSTHIQLSQTDAISHSELASYSDDLVCIILTAESRLGGLLVEEPYDQVQAYLKAAWHMFEREDLYLGVQDHGQPVEHRINQAIKAFQETHETKAVLVNDVRYLDRKDDAAYDCLRVMKQDKKWPLRITDRTVQDRHLRSASEMEELFGDDWPEVVRESGVIADRCHVNLDFDRRMLPSYPVPEQTDAHTYLEKLCRENVQRKYRVVTDEIADRLTYELGIIQSMQFSDYFLIVWDFVSYAKEHNILVGPGRGSAAGSLVAYVLGITEVDPIKYDLLFERFLNPERVTMPDIDIDFSDNRRDEVIDYVRNKYGHDHVGQIITFGTFAARSLLRELFKTMDVDQQDAYFILKEIPVQAKQPIAAFVKESQDLQQYIKQSDKLKILFTIAAKLEGLPRHMSTHAAGVVISEEPLVEHVPLTIGTHETYLTQYAMNDLESIGLLKMDFLGLRNLTLLERILQTLRYSANQTITLADIPEEDAETYSLLQKGRTNGVFQLESQGMKQVLTRLQPTTFEDIVAVNALFRPGPMENIPVYIGRKHGKELIDYPHPDLEPILKKTYGVLIYQEQIMQIAHKIAGLSLGQADILRRAVSKKQQHLMDEQHDTFVQGCLDNGYTASVAEEMFQWIVKFSNYGFNRSHAVAYSKIAYQLAYLKTHYPASFFAELLSSAVNQQDKADMYIKELKASGLSLAPPAINHSFGKYSVENHQIRMGFQSIKGIGHQVIKEIIRVRKDGPFKSLFDFCLRVSVSVINRRTLETLIMAGTFDMLYDNRASLLASIDQALEQGELFKEFGGQSSLFQDKLDLEENYVAIEDFSLMKKLADEKELLGIYVSSHPFYNYRSVLKANGYITMTDAQKLTKKRNLKSAGIVQTIKTIRTKRGDPMAFLTISDETSDMEAVVFPDLYRDVHRWLLEEMMVTFTGKVESRNHQLQWIMSGMDALNEQEWEVDQNERLFIKITDGKRENAIEVLKNMANQHRGRTPVIVYDQGERTTYQLSYAYLIQADHECLESLRNHFGTDNVVLNQVERS</sequence>
<dbReference type="Pfam" id="PF07733">
    <property type="entry name" value="DNA_pol3_alpha"/>
    <property type="match status" value="1"/>
</dbReference>
<dbReference type="Gene3D" id="3.20.20.140">
    <property type="entry name" value="Metal-dependent hydrolases"/>
    <property type="match status" value="1"/>
</dbReference>
<dbReference type="RefSeq" id="WP_135108669.1">
    <property type="nucleotide sequence ID" value="NZ_SRHY01000003.1"/>
</dbReference>
<dbReference type="GO" id="GO:0003887">
    <property type="term" value="F:DNA-directed DNA polymerase activity"/>
    <property type="evidence" value="ECO:0007669"/>
    <property type="project" value="UniProtKB-KW"/>
</dbReference>
<evidence type="ECO:0000256" key="7">
    <source>
        <dbReference type="ARBA" id="ARBA00022705"/>
    </source>
</evidence>
<dbReference type="Pfam" id="PF17657">
    <property type="entry name" value="DNA_pol3_finger"/>
    <property type="match status" value="1"/>
</dbReference>
<dbReference type="Pfam" id="PF14579">
    <property type="entry name" value="HHH_6"/>
    <property type="match status" value="1"/>
</dbReference>
<dbReference type="InterPro" id="IPR004013">
    <property type="entry name" value="PHP_dom"/>
</dbReference>
<dbReference type="Pfam" id="PF01336">
    <property type="entry name" value="tRNA_anti-codon"/>
    <property type="match status" value="1"/>
</dbReference>
<dbReference type="InterPro" id="IPR004805">
    <property type="entry name" value="DnaE2/DnaE/PolC"/>
</dbReference>
<dbReference type="GO" id="GO:0005737">
    <property type="term" value="C:cytoplasm"/>
    <property type="evidence" value="ECO:0007669"/>
    <property type="project" value="UniProtKB-SubCell"/>
</dbReference>
<evidence type="ECO:0000256" key="9">
    <source>
        <dbReference type="ARBA" id="ARBA00025611"/>
    </source>
</evidence>
<dbReference type="EC" id="2.7.7.7" evidence="3"/>
<proteinExistence type="inferred from homology"/>
<gene>
    <name evidence="12" type="primary">dnaE</name>
    <name evidence="12" type="ORF">E4U82_03535</name>
</gene>
<evidence type="ECO:0000256" key="2">
    <source>
        <dbReference type="ARBA" id="ARBA00009496"/>
    </source>
</evidence>
<dbReference type="NCBIfam" id="TIGR00594">
    <property type="entry name" value="polc"/>
    <property type="match status" value="1"/>
</dbReference>
<feature type="domain" description="Polymerase/histidinol phosphatase N-terminal" evidence="11">
    <location>
        <begin position="4"/>
        <end position="71"/>
    </location>
</feature>
<dbReference type="InterPro" id="IPR011708">
    <property type="entry name" value="DNA_pol3_alpha_NTPase_dom"/>
</dbReference>
<keyword evidence="5 12" id="KW-0808">Transferase</keyword>
<evidence type="ECO:0000256" key="6">
    <source>
        <dbReference type="ARBA" id="ARBA00022695"/>
    </source>
</evidence>
<dbReference type="CDD" id="cd04485">
    <property type="entry name" value="DnaE_OBF"/>
    <property type="match status" value="1"/>
</dbReference>
<comment type="caution">
    <text evidence="12">The sequence shown here is derived from an EMBL/GenBank/DDBJ whole genome shotgun (WGS) entry which is preliminary data.</text>
</comment>
<comment type="function">
    <text evidence="9">DNA polymerase III is a complex, multichain enzyme responsible for most of the replicative synthesis in bacteria. This DNA polymerase also exhibits 3' to 5' exonuclease activity. The alpha chain is the DNA polymerase.</text>
</comment>